<evidence type="ECO:0000313" key="5">
    <source>
        <dbReference type="EMBL" id="WPH03186.1"/>
    </source>
</evidence>
<evidence type="ECO:0000256" key="3">
    <source>
        <dbReference type="SAM" id="Phobius"/>
    </source>
</evidence>
<name>A0AAQ3R6H7_9PEZI</name>
<dbReference type="Pfam" id="PF01408">
    <property type="entry name" value="GFO_IDH_MocA"/>
    <property type="match status" value="1"/>
</dbReference>
<evidence type="ECO:0000256" key="1">
    <source>
        <dbReference type="ARBA" id="ARBA00010928"/>
    </source>
</evidence>
<feature type="domain" description="Gfo/Idh/MocA-like oxidoreductase N-terminal" evidence="4">
    <location>
        <begin position="4"/>
        <end position="129"/>
    </location>
</feature>
<feature type="transmembrane region" description="Helical" evidence="3">
    <location>
        <begin position="6"/>
        <end position="25"/>
    </location>
</feature>
<dbReference type="EMBL" id="CP138589">
    <property type="protein sequence ID" value="WPH03186.1"/>
    <property type="molecule type" value="Genomic_DNA"/>
</dbReference>
<dbReference type="SUPFAM" id="SSF51735">
    <property type="entry name" value="NAD(P)-binding Rossmann-fold domains"/>
    <property type="match status" value="1"/>
</dbReference>
<dbReference type="Gene3D" id="3.30.360.10">
    <property type="entry name" value="Dihydrodipicolinate Reductase, domain 2"/>
    <property type="match status" value="1"/>
</dbReference>
<organism evidence="5 6">
    <name type="scientific">Acrodontium crateriforme</name>
    <dbReference type="NCBI Taxonomy" id="150365"/>
    <lineage>
        <taxon>Eukaryota</taxon>
        <taxon>Fungi</taxon>
        <taxon>Dikarya</taxon>
        <taxon>Ascomycota</taxon>
        <taxon>Pezizomycotina</taxon>
        <taxon>Dothideomycetes</taxon>
        <taxon>Dothideomycetidae</taxon>
        <taxon>Mycosphaerellales</taxon>
        <taxon>Teratosphaeriaceae</taxon>
        <taxon>Acrodontium</taxon>
    </lineage>
</organism>
<dbReference type="InterPro" id="IPR051317">
    <property type="entry name" value="Gfo/Idh/MocA_oxidoreduct"/>
</dbReference>
<dbReference type="GO" id="GO:0000166">
    <property type="term" value="F:nucleotide binding"/>
    <property type="evidence" value="ECO:0007669"/>
    <property type="project" value="InterPro"/>
</dbReference>
<gene>
    <name evidence="5" type="ORF">R9X50_00606200</name>
</gene>
<comment type="similarity">
    <text evidence="1">Belongs to the Gfo/Idh/MocA family.</text>
</comment>
<keyword evidence="3" id="KW-1133">Transmembrane helix</keyword>
<dbReference type="Proteomes" id="UP001303373">
    <property type="component" value="Chromosome 10"/>
</dbReference>
<keyword evidence="2" id="KW-0560">Oxidoreductase</keyword>
<dbReference type="PANTHER" id="PTHR43708">
    <property type="entry name" value="CONSERVED EXPRESSED OXIDOREDUCTASE (EUROFUNG)"/>
    <property type="match status" value="1"/>
</dbReference>
<sequence length="170" mass="19004">MSPINVGILGYGASITIFHLPFILLNPDLNVIAFLQRKEAPQGEAAVEPGTNCIVDYPNAKHYRQVDEFWTDQEIELVIVCASSERHAALAEKALLAGKHVVVEKPFTVTSAEADKLTALAKQQGKALTCFQNRRYDSDFLTLQHLVKIGSFGQITEFENRYDMDNPPWI</sequence>
<dbReference type="PANTHER" id="PTHR43708:SF5">
    <property type="entry name" value="CONSERVED EXPRESSED OXIDOREDUCTASE (EUROFUNG)-RELATED"/>
    <property type="match status" value="1"/>
</dbReference>
<accession>A0AAQ3R6H7</accession>
<keyword evidence="3" id="KW-0812">Transmembrane</keyword>
<evidence type="ECO:0000256" key="2">
    <source>
        <dbReference type="ARBA" id="ARBA00023002"/>
    </source>
</evidence>
<reference evidence="5 6" key="1">
    <citation type="submission" date="2023-11" db="EMBL/GenBank/DDBJ databases">
        <title>An acidophilic fungus is an integral part of prey digestion in a carnivorous sundew plant.</title>
        <authorList>
            <person name="Tsai I.J."/>
        </authorList>
    </citation>
    <scope>NUCLEOTIDE SEQUENCE [LARGE SCALE GENOMIC DNA]</scope>
    <source>
        <strain evidence="5">169a</strain>
    </source>
</reference>
<evidence type="ECO:0000313" key="6">
    <source>
        <dbReference type="Proteomes" id="UP001303373"/>
    </source>
</evidence>
<protein>
    <submittedName>
        <fullName evidence="5">Gfo/Idh/MocA-like oxidoreductase, NAD(P)-binding domain superfamily</fullName>
    </submittedName>
</protein>
<dbReference type="InterPro" id="IPR000683">
    <property type="entry name" value="Gfo/Idh/MocA-like_OxRdtase_N"/>
</dbReference>
<proteinExistence type="inferred from homology"/>
<dbReference type="AlphaFoldDB" id="A0AAQ3R6H7"/>
<evidence type="ECO:0000259" key="4">
    <source>
        <dbReference type="Pfam" id="PF01408"/>
    </source>
</evidence>
<keyword evidence="6" id="KW-1185">Reference proteome</keyword>
<dbReference type="GO" id="GO:0016491">
    <property type="term" value="F:oxidoreductase activity"/>
    <property type="evidence" value="ECO:0007669"/>
    <property type="project" value="UniProtKB-KW"/>
</dbReference>
<dbReference type="Gene3D" id="3.40.50.720">
    <property type="entry name" value="NAD(P)-binding Rossmann-like Domain"/>
    <property type="match status" value="1"/>
</dbReference>
<keyword evidence="3" id="KW-0472">Membrane</keyword>
<dbReference type="InterPro" id="IPR036291">
    <property type="entry name" value="NAD(P)-bd_dom_sf"/>
</dbReference>